<feature type="compositionally biased region" description="Polar residues" evidence="1">
    <location>
        <begin position="178"/>
        <end position="189"/>
    </location>
</feature>
<feature type="region of interest" description="Disordered" evidence="1">
    <location>
        <begin position="69"/>
        <end position="148"/>
    </location>
</feature>
<feature type="region of interest" description="Disordered" evidence="1">
    <location>
        <begin position="270"/>
        <end position="377"/>
    </location>
</feature>
<organism evidence="2 3">
    <name type="scientific">Rhodofomes roseus</name>
    <dbReference type="NCBI Taxonomy" id="34475"/>
    <lineage>
        <taxon>Eukaryota</taxon>
        <taxon>Fungi</taxon>
        <taxon>Dikarya</taxon>
        <taxon>Basidiomycota</taxon>
        <taxon>Agaricomycotina</taxon>
        <taxon>Agaricomycetes</taxon>
        <taxon>Polyporales</taxon>
        <taxon>Rhodofomes</taxon>
    </lineage>
</organism>
<feature type="compositionally biased region" description="Polar residues" evidence="1">
    <location>
        <begin position="226"/>
        <end position="239"/>
    </location>
</feature>
<dbReference type="Proteomes" id="UP000298390">
    <property type="component" value="Unassembled WGS sequence"/>
</dbReference>
<comment type="caution">
    <text evidence="2">The sequence shown here is derived from an EMBL/GenBank/DDBJ whole genome shotgun (WGS) entry which is preliminary data.</text>
</comment>
<evidence type="ECO:0000313" key="2">
    <source>
        <dbReference type="EMBL" id="TFY64065.1"/>
    </source>
</evidence>
<dbReference type="AlphaFoldDB" id="A0A4Y9YNT2"/>
<feature type="compositionally biased region" description="Low complexity" evidence="1">
    <location>
        <begin position="164"/>
        <end position="177"/>
    </location>
</feature>
<feature type="compositionally biased region" description="Gly residues" evidence="1">
    <location>
        <begin position="698"/>
        <end position="708"/>
    </location>
</feature>
<feature type="region of interest" description="Disordered" evidence="1">
    <location>
        <begin position="677"/>
        <end position="718"/>
    </location>
</feature>
<proteinExistence type="predicted"/>
<sequence length="718" mass="77629">MSGLTTNAISSQFLPSLHLRQQSPTTYRSLSTASPPATRVSGMSYASVAARPPSPTAILSQTVAFVINTPTAPPSTPETSAEIATEPAHRQVHVQSDPDAGWHVVSHKGKSTARQNAARRAPSSPKNPGRKRRRAENNVGNDGEASVAVRHQDADSVLQTAIPSESSSNAPSSSGQSRGNNLTSTSTSPLAAGPSNVLDSNDAMTSELEAERLLGSRSGGSLSSLPDTPSRTAGPSRSAYTGSFKRMSVSSPADPHLGFTTLPALFPLPSSSILSDSPQTPTCPRRSNARDTSPVDSPVQQWDESSDDEPIHSPTPQNSPLSPPEVAMEVSPEPPTPIPSPNHHHRNRHRHRSHGRCSAAASSSTRLPTPSPSPSLEPAIPFDVESLDPDVAVPPTNSWCRVQGDSHLHKSRGMAPDQRVAWDRLDNSEPVIIIQIPLHGTEELGASIRITILFNVFVQILHLLGASFLPGYSDAGFHGMNKEPYWYLVHGLPINVCIELVRMGWLSSSPATINFDFWRDHNPHLCAVFRLIHRFGAQTKAEYEEVIRREFIDSSLYNSLYDTVSRDINRGGMWEGLSHLVAIEEILASVDVGVIHCRVAPDIIEPVAIIYLTPPTADEHDWTRFWNSIKDHTFGSSATSNPVHFEGRIWCGYCHSLGHTVTSCSIRTTFAWHDNPLPSQPMPIQPAQNAANNRGRGRGNGRGMGRGGRGGRGRGGNH</sequence>
<feature type="compositionally biased region" description="Low complexity" evidence="1">
    <location>
        <begin position="215"/>
        <end position="225"/>
    </location>
</feature>
<protein>
    <submittedName>
        <fullName evidence="2">Uncharacterized protein</fullName>
    </submittedName>
</protein>
<feature type="compositionally biased region" description="Low complexity" evidence="1">
    <location>
        <begin position="270"/>
        <end position="280"/>
    </location>
</feature>
<feature type="compositionally biased region" description="Basic residues" evidence="1">
    <location>
        <begin position="342"/>
        <end position="355"/>
    </location>
</feature>
<feature type="region of interest" description="Disordered" evidence="1">
    <location>
        <begin position="215"/>
        <end position="239"/>
    </location>
</feature>
<dbReference type="EMBL" id="SEKV01000110">
    <property type="protein sequence ID" value="TFY64065.1"/>
    <property type="molecule type" value="Genomic_DNA"/>
</dbReference>
<feature type="compositionally biased region" description="Polar residues" evidence="1">
    <location>
        <begin position="290"/>
        <end position="303"/>
    </location>
</feature>
<feature type="compositionally biased region" description="Low complexity" evidence="1">
    <location>
        <begin position="356"/>
        <end position="368"/>
    </location>
</feature>
<evidence type="ECO:0000256" key="1">
    <source>
        <dbReference type="SAM" id="MobiDB-lite"/>
    </source>
</evidence>
<accession>A0A4Y9YNT2</accession>
<gene>
    <name evidence="2" type="ORF">EVJ58_g2866</name>
</gene>
<reference evidence="2 3" key="1">
    <citation type="submission" date="2019-01" db="EMBL/GenBank/DDBJ databases">
        <title>Genome sequencing of the rare red list fungi Fomitopsis rosea.</title>
        <authorList>
            <person name="Buettner E."/>
            <person name="Kellner H."/>
        </authorList>
    </citation>
    <scope>NUCLEOTIDE SEQUENCE [LARGE SCALE GENOMIC DNA]</scope>
    <source>
        <strain evidence="2 3">DSM 105464</strain>
    </source>
</reference>
<name>A0A4Y9YNT2_9APHY</name>
<evidence type="ECO:0000313" key="3">
    <source>
        <dbReference type="Proteomes" id="UP000298390"/>
    </source>
</evidence>
<feature type="region of interest" description="Disordered" evidence="1">
    <location>
        <begin position="162"/>
        <end position="200"/>
    </location>
</feature>
<feature type="compositionally biased region" description="Basic residues" evidence="1">
    <location>
        <begin position="709"/>
        <end position="718"/>
    </location>
</feature>
<dbReference type="STRING" id="34475.A0A4Y9YNT2"/>